<dbReference type="EMBL" id="LSCR01000006">
    <property type="protein sequence ID" value="KXB35175.1"/>
    <property type="molecule type" value="Genomic_DNA"/>
</dbReference>
<protein>
    <submittedName>
        <fullName evidence="2">Uncharacterized protein</fullName>
    </submittedName>
</protein>
<keyword evidence="3" id="KW-1185">Reference proteome</keyword>
<dbReference type="PATRIC" id="fig|1393034.3.peg.521"/>
<dbReference type="Proteomes" id="UP000070675">
    <property type="component" value="Unassembled WGS sequence"/>
</dbReference>
<feature type="region of interest" description="Disordered" evidence="1">
    <location>
        <begin position="1"/>
        <end position="40"/>
    </location>
</feature>
<evidence type="ECO:0000313" key="2">
    <source>
        <dbReference type="EMBL" id="KXB35175.1"/>
    </source>
</evidence>
<gene>
    <name evidence="2" type="ORF">HMPREF3192_00540</name>
</gene>
<proteinExistence type="predicted"/>
<name>A0A133XW57_9ACTN</name>
<feature type="compositionally biased region" description="Polar residues" evidence="1">
    <location>
        <begin position="16"/>
        <end position="25"/>
    </location>
</feature>
<evidence type="ECO:0000313" key="3">
    <source>
        <dbReference type="Proteomes" id="UP000070675"/>
    </source>
</evidence>
<organism evidence="2 3">
    <name type="scientific">Atopobium deltae</name>
    <dbReference type="NCBI Taxonomy" id="1393034"/>
    <lineage>
        <taxon>Bacteria</taxon>
        <taxon>Bacillati</taxon>
        <taxon>Actinomycetota</taxon>
        <taxon>Coriobacteriia</taxon>
        <taxon>Coriobacteriales</taxon>
        <taxon>Atopobiaceae</taxon>
        <taxon>Atopobium</taxon>
    </lineage>
</organism>
<accession>A0A133XW57</accession>
<dbReference type="OrthoDB" id="3194822at2"/>
<reference evidence="3" key="1">
    <citation type="submission" date="2016-01" db="EMBL/GenBank/DDBJ databases">
        <authorList>
            <person name="Mitreva M."/>
            <person name="Pepin K.H."/>
            <person name="Mihindukulasuriya K.A."/>
            <person name="Fulton R."/>
            <person name="Fronick C."/>
            <person name="O'Laughlin M."/>
            <person name="Miner T."/>
            <person name="Herter B."/>
            <person name="Rosa B.A."/>
            <person name="Cordes M."/>
            <person name="Tomlinson C."/>
            <person name="Wollam A."/>
            <person name="Palsikar V.B."/>
            <person name="Mardis E.R."/>
            <person name="Wilson R.K."/>
        </authorList>
    </citation>
    <scope>NUCLEOTIDE SEQUENCE [LARGE SCALE GENOMIC DNA]</scope>
    <source>
        <strain evidence="3">DNF00019</strain>
    </source>
</reference>
<dbReference type="RefSeq" id="WP_066304998.1">
    <property type="nucleotide sequence ID" value="NZ_KQ959487.1"/>
</dbReference>
<evidence type="ECO:0000256" key="1">
    <source>
        <dbReference type="SAM" id="MobiDB-lite"/>
    </source>
</evidence>
<sequence>MASDTNATHDDKSTNTHDNTQGADSKSTEELHGLPHPQDYTGPYFSVLEYAAEEYADGKTLDDKIRLRGAKYFAQHVSPEDFDENENESNGSGGSQIQKIGFAELWADSTWEKNSHVLARNVKLEQLANSVKQSDCLWVIPSVDEKGWLEYSFYTNAEEELPYCPYHDFDDDFFRDAFSTLKPQEAIVCIVQNLNCFGGDGVEADPDFCWRVYDCKVTVYKIAIPTSKDVLY</sequence>
<dbReference type="STRING" id="1393034.HMPREF3192_00540"/>
<dbReference type="AlphaFoldDB" id="A0A133XW57"/>
<comment type="caution">
    <text evidence="2">The sequence shown here is derived from an EMBL/GenBank/DDBJ whole genome shotgun (WGS) entry which is preliminary data.</text>
</comment>